<feature type="domain" description="SKP1 component POZ" evidence="2">
    <location>
        <begin position="1"/>
        <end position="58"/>
    </location>
</feature>
<dbReference type="EMBL" id="CDMY01000808">
    <property type="protein sequence ID" value="CEM34187.1"/>
    <property type="molecule type" value="Genomic_DNA"/>
</dbReference>
<protein>
    <recommendedName>
        <fullName evidence="2">SKP1 component POZ domain-containing protein</fullName>
    </recommendedName>
</protein>
<dbReference type="Proteomes" id="UP000041254">
    <property type="component" value="Unassembled WGS sequence"/>
</dbReference>
<dbReference type="PhylomeDB" id="A0A0G4GU17"/>
<dbReference type="InterPro" id="IPR011333">
    <property type="entry name" value="SKP1/BTB/POZ_sf"/>
</dbReference>
<sequence length="142" mass="15705">MIKVQSADGELVEIPLEAARRSNVVKGILEGASDESQITLPIDAHLLNMVFHKYCGHYAGREIPVIKPPLQSTDHIGEVLLLEREVLGTADRQELYQVMKAADCLDLQSLLQLTYAAMACHIRFDQTGPAVALSKRSRLVKL</sequence>
<proteinExistence type="inferred from homology"/>
<dbReference type="InterPro" id="IPR001232">
    <property type="entry name" value="SKP1-like"/>
</dbReference>
<accession>A0A0G4GU17</accession>
<name>A0A0G4GU17_VITBC</name>
<dbReference type="STRING" id="1169540.A0A0G4GU17"/>
<organism evidence="3 4">
    <name type="scientific">Vitrella brassicaformis (strain CCMP3155)</name>
    <dbReference type="NCBI Taxonomy" id="1169540"/>
    <lineage>
        <taxon>Eukaryota</taxon>
        <taxon>Sar</taxon>
        <taxon>Alveolata</taxon>
        <taxon>Colpodellida</taxon>
        <taxon>Vitrellaceae</taxon>
        <taxon>Vitrella</taxon>
    </lineage>
</organism>
<evidence type="ECO:0000259" key="2">
    <source>
        <dbReference type="Pfam" id="PF03931"/>
    </source>
</evidence>
<evidence type="ECO:0000313" key="4">
    <source>
        <dbReference type="Proteomes" id="UP000041254"/>
    </source>
</evidence>
<dbReference type="InParanoid" id="A0A0G4GU17"/>
<reference evidence="3 4" key="1">
    <citation type="submission" date="2014-11" db="EMBL/GenBank/DDBJ databases">
        <authorList>
            <person name="Zhu J."/>
            <person name="Qi W."/>
            <person name="Song R."/>
        </authorList>
    </citation>
    <scope>NUCLEOTIDE SEQUENCE [LARGE SCALE GENOMIC DNA]</scope>
</reference>
<comment type="similarity">
    <text evidence="1">Belongs to the SKP1 family.</text>
</comment>
<dbReference type="VEuPathDB" id="CryptoDB:Vbra_6363"/>
<dbReference type="AlphaFoldDB" id="A0A0G4GU17"/>
<dbReference type="SUPFAM" id="SSF54695">
    <property type="entry name" value="POZ domain"/>
    <property type="match status" value="1"/>
</dbReference>
<dbReference type="Gene3D" id="3.30.710.10">
    <property type="entry name" value="Potassium Channel Kv1.1, Chain A"/>
    <property type="match status" value="1"/>
</dbReference>
<evidence type="ECO:0000313" key="3">
    <source>
        <dbReference type="EMBL" id="CEM34187.1"/>
    </source>
</evidence>
<evidence type="ECO:0000256" key="1">
    <source>
        <dbReference type="ARBA" id="ARBA00009993"/>
    </source>
</evidence>
<dbReference type="OrthoDB" id="2342932at2759"/>
<dbReference type="InterPro" id="IPR016073">
    <property type="entry name" value="Skp1_comp_POZ"/>
</dbReference>
<keyword evidence="4" id="KW-1185">Reference proteome</keyword>
<dbReference type="SMART" id="SM00512">
    <property type="entry name" value="Skp1"/>
    <property type="match status" value="1"/>
</dbReference>
<dbReference type="Pfam" id="PF03931">
    <property type="entry name" value="Skp1_POZ"/>
    <property type="match status" value="1"/>
</dbReference>
<gene>
    <name evidence="3" type="ORF">Vbra_6363</name>
</gene>
<dbReference type="GO" id="GO:0006511">
    <property type="term" value="P:ubiquitin-dependent protein catabolic process"/>
    <property type="evidence" value="ECO:0007669"/>
    <property type="project" value="InterPro"/>
</dbReference>